<name>A0A0F9F5N8_9ZZZZ</name>
<dbReference type="EMBL" id="LAZR01031846">
    <property type="protein sequence ID" value="KKL52565.1"/>
    <property type="molecule type" value="Genomic_DNA"/>
</dbReference>
<feature type="region of interest" description="Disordered" evidence="1">
    <location>
        <begin position="1"/>
        <end position="46"/>
    </location>
</feature>
<proteinExistence type="predicted"/>
<dbReference type="AlphaFoldDB" id="A0A0F9F5N8"/>
<reference evidence="2" key="1">
    <citation type="journal article" date="2015" name="Nature">
        <title>Complex archaea that bridge the gap between prokaryotes and eukaryotes.</title>
        <authorList>
            <person name="Spang A."/>
            <person name="Saw J.H."/>
            <person name="Jorgensen S.L."/>
            <person name="Zaremba-Niedzwiedzka K."/>
            <person name="Martijn J."/>
            <person name="Lind A.E."/>
            <person name="van Eijk R."/>
            <person name="Schleper C."/>
            <person name="Guy L."/>
            <person name="Ettema T.J."/>
        </authorList>
    </citation>
    <scope>NUCLEOTIDE SEQUENCE</scope>
</reference>
<sequence length="78" mass="8564">MPTPTPTPTTTPTRSPSKDPNPGPVPDGDPEIYPPDICPQQRREVSSPDIAPISIVQDIIKIVRRIFNQQRSLCCNTA</sequence>
<evidence type="ECO:0000256" key="1">
    <source>
        <dbReference type="SAM" id="MobiDB-lite"/>
    </source>
</evidence>
<protein>
    <submittedName>
        <fullName evidence="2">Uncharacterized protein</fullName>
    </submittedName>
</protein>
<gene>
    <name evidence="2" type="ORF">LCGC14_2284190</name>
</gene>
<evidence type="ECO:0000313" key="2">
    <source>
        <dbReference type="EMBL" id="KKL52565.1"/>
    </source>
</evidence>
<comment type="caution">
    <text evidence="2">The sequence shown here is derived from an EMBL/GenBank/DDBJ whole genome shotgun (WGS) entry which is preliminary data.</text>
</comment>
<organism evidence="2">
    <name type="scientific">marine sediment metagenome</name>
    <dbReference type="NCBI Taxonomy" id="412755"/>
    <lineage>
        <taxon>unclassified sequences</taxon>
        <taxon>metagenomes</taxon>
        <taxon>ecological metagenomes</taxon>
    </lineage>
</organism>
<accession>A0A0F9F5N8</accession>
<feature type="compositionally biased region" description="Pro residues" evidence="1">
    <location>
        <begin position="19"/>
        <end position="37"/>
    </location>
</feature>